<comment type="caution">
    <text evidence="1">The sequence shown here is derived from an EMBL/GenBank/DDBJ whole genome shotgun (WGS) entry which is preliminary data.</text>
</comment>
<evidence type="ECO:0000313" key="2">
    <source>
        <dbReference type="Proteomes" id="UP001358586"/>
    </source>
</evidence>
<dbReference type="Proteomes" id="UP001358586">
    <property type="component" value="Chromosome 12"/>
</dbReference>
<dbReference type="EMBL" id="JARKNE010000012">
    <property type="protein sequence ID" value="KAK5774483.1"/>
    <property type="molecule type" value="Genomic_DNA"/>
</dbReference>
<evidence type="ECO:0000313" key="1">
    <source>
        <dbReference type="EMBL" id="KAK5774483.1"/>
    </source>
</evidence>
<proteinExistence type="predicted"/>
<reference evidence="1 2" key="1">
    <citation type="submission" date="2023-03" db="EMBL/GenBank/DDBJ databases">
        <title>WGS of Gossypium arboreum.</title>
        <authorList>
            <person name="Yu D."/>
        </authorList>
    </citation>
    <scope>NUCLEOTIDE SEQUENCE [LARGE SCALE GENOMIC DNA]</scope>
    <source>
        <tissue evidence="1">Leaf</tissue>
    </source>
</reference>
<name>A0ABR0MKZ3_GOSAR</name>
<keyword evidence="2" id="KW-1185">Reference proteome</keyword>
<organism evidence="1 2">
    <name type="scientific">Gossypium arboreum</name>
    <name type="common">Tree cotton</name>
    <name type="synonym">Gossypium nanking</name>
    <dbReference type="NCBI Taxonomy" id="29729"/>
    <lineage>
        <taxon>Eukaryota</taxon>
        <taxon>Viridiplantae</taxon>
        <taxon>Streptophyta</taxon>
        <taxon>Embryophyta</taxon>
        <taxon>Tracheophyta</taxon>
        <taxon>Spermatophyta</taxon>
        <taxon>Magnoliopsida</taxon>
        <taxon>eudicotyledons</taxon>
        <taxon>Gunneridae</taxon>
        <taxon>Pentapetalae</taxon>
        <taxon>rosids</taxon>
        <taxon>malvids</taxon>
        <taxon>Malvales</taxon>
        <taxon>Malvaceae</taxon>
        <taxon>Malvoideae</taxon>
        <taxon>Gossypium</taxon>
    </lineage>
</organism>
<protein>
    <submittedName>
        <fullName evidence="1">Uncharacterized protein</fullName>
    </submittedName>
</protein>
<accession>A0ABR0MKZ3</accession>
<sequence>MRARANPVLGILSRAFMSSSPAMFKPAEMEKAKLVCLFCLNCNCVLAPPSAYSSVVVGRGKFKFWADVIVIASYEAIALTSSRTKDMKLSVSEKLETSIMRPRLKPIKLVSMNNALKNGDGGGGVITDHLV</sequence>
<gene>
    <name evidence="1" type="ORF">PVK06_042338</name>
</gene>